<evidence type="ECO:0000256" key="2">
    <source>
        <dbReference type="SAM" id="SignalP"/>
    </source>
</evidence>
<dbReference type="SUPFAM" id="SSF56925">
    <property type="entry name" value="OMPA-like"/>
    <property type="match status" value="1"/>
</dbReference>
<organism evidence="4 5">
    <name type="scientific">Neomesorhizobium albiziae</name>
    <dbReference type="NCBI Taxonomy" id="335020"/>
    <lineage>
        <taxon>Bacteria</taxon>
        <taxon>Pseudomonadati</taxon>
        <taxon>Pseudomonadota</taxon>
        <taxon>Alphaproteobacteria</taxon>
        <taxon>Hyphomicrobiales</taxon>
        <taxon>Phyllobacteriaceae</taxon>
        <taxon>Neomesorhizobium</taxon>
    </lineage>
</organism>
<dbReference type="AlphaFoldDB" id="A0A1I3XD11"/>
<dbReference type="InterPro" id="IPR027385">
    <property type="entry name" value="Beta-barrel_OMP"/>
</dbReference>
<dbReference type="Pfam" id="PF13505">
    <property type="entry name" value="OMP_b-brl"/>
    <property type="match status" value="1"/>
</dbReference>
<dbReference type="Gene3D" id="2.40.160.20">
    <property type="match status" value="1"/>
</dbReference>
<gene>
    <name evidence="4" type="ORF">SAMN04488498_103148</name>
</gene>
<sequence length="259" mass="28288">MFRFAKQAFVAALFAGVAMPAIAADLVDPPIVAVDPPVYGGWYIRGYIGGTNQDLETLDTDLYNDPSIISHGWFEQGTFGTSPLFGGGVGYKFTDWIRGDLTVEYRGKSEFNAVDWVDSSFNGLTTNDYNAQKSEWLMLANAYVDLGNFSGVTPYLGAGIGASRNTIDGFRDVNELMSGAAWAEERSKWNFAWALHAGLGIQATDRMTVDLGYSYVSLGDAVTGPLNNDDPAFTLPNDGMVFKDLTSHDFKLGIRYALY</sequence>
<dbReference type="Proteomes" id="UP000323300">
    <property type="component" value="Unassembled WGS sequence"/>
</dbReference>
<reference evidence="4 5" key="1">
    <citation type="submission" date="2016-10" db="EMBL/GenBank/DDBJ databases">
        <authorList>
            <person name="Varghese N."/>
            <person name="Submissions S."/>
        </authorList>
    </citation>
    <scope>NUCLEOTIDE SEQUENCE [LARGE SCALE GENOMIC DNA]</scope>
    <source>
        <strain evidence="4 5">DSM 21822</strain>
    </source>
</reference>
<feature type="domain" description="Outer membrane protein beta-barrel" evidence="3">
    <location>
        <begin position="9"/>
        <end position="254"/>
    </location>
</feature>
<evidence type="ECO:0000313" key="5">
    <source>
        <dbReference type="Proteomes" id="UP000323300"/>
    </source>
</evidence>
<name>A0A1I3XD11_9HYPH</name>
<protein>
    <submittedName>
        <fullName evidence="4">Opacity protein</fullName>
    </submittedName>
</protein>
<dbReference type="InterPro" id="IPR011250">
    <property type="entry name" value="OMP/PagP_B-barrel"/>
</dbReference>
<evidence type="ECO:0000259" key="3">
    <source>
        <dbReference type="Pfam" id="PF13505"/>
    </source>
</evidence>
<feature type="chain" id="PRO_5009302360" evidence="2">
    <location>
        <begin position="24"/>
        <end position="259"/>
    </location>
</feature>
<keyword evidence="5" id="KW-1185">Reference proteome</keyword>
<evidence type="ECO:0000256" key="1">
    <source>
        <dbReference type="ARBA" id="ARBA00022729"/>
    </source>
</evidence>
<evidence type="ECO:0000313" key="4">
    <source>
        <dbReference type="EMBL" id="SFK17405.1"/>
    </source>
</evidence>
<proteinExistence type="predicted"/>
<dbReference type="OrthoDB" id="5643626at2"/>
<feature type="signal peptide" evidence="2">
    <location>
        <begin position="1"/>
        <end position="23"/>
    </location>
</feature>
<accession>A0A1I3XD11</accession>
<keyword evidence="1 2" id="KW-0732">Signal</keyword>
<dbReference type="RefSeq" id="WP_149759448.1">
    <property type="nucleotide sequence ID" value="NZ_BSPE01000008.1"/>
</dbReference>
<dbReference type="EMBL" id="FOSL01000003">
    <property type="protein sequence ID" value="SFK17405.1"/>
    <property type="molecule type" value="Genomic_DNA"/>
</dbReference>